<feature type="transmembrane region" description="Helical" evidence="4">
    <location>
        <begin position="413"/>
        <end position="437"/>
    </location>
</feature>
<proteinExistence type="inferred from homology"/>
<evidence type="ECO:0000256" key="2">
    <source>
        <dbReference type="ARBA" id="ARBA00022676"/>
    </source>
</evidence>
<dbReference type="InterPro" id="IPR001173">
    <property type="entry name" value="Glyco_trans_2-like"/>
</dbReference>
<comment type="similarity">
    <text evidence="1">Belongs to the glycosyltransferase 2 family.</text>
</comment>
<dbReference type="OrthoDB" id="46222at2157"/>
<dbReference type="PANTHER" id="PTHR43179">
    <property type="entry name" value="RHAMNOSYLTRANSFERASE WBBL"/>
    <property type="match status" value="1"/>
</dbReference>
<keyword evidence="4" id="KW-0812">Transmembrane</keyword>
<reference evidence="6 7" key="1">
    <citation type="submission" date="2016-04" db="EMBL/GenBank/DDBJ databases">
        <title>Complete genome sequence of Thermococcus radiotolerans type strain EJ2.</title>
        <authorList>
            <person name="Oger P.M."/>
        </authorList>
    </citation>
    <scope>NUCLEOTIDE SEQUENCE [LARGE SCALE GENOMIC DNA]</scope>
    <source>
        <strain evidence="6 7">EJ2</strain>
    </source>
</reference>
<keyword evidence="3" id="KW-0808">Transferase</keyword>
<sequence length="459" mass="53196">MNTKWDFNLCKGYIKRIYKSPKRKNMCCIVIPTYNQYNITKKTIELLKKQTISPEIIIIDNASNDRTFEKIIREFPDVTVIELKKNYGSSGAQYIGAVYALSQGYDYIILSDNDAQPIDITLVEDILKKATKEKAVVIPTNLFGGNITGFSKEKTKITTSPLHYLCIPRDILENCGLPIFNLFLKADDYELTTRISKKRYRITRIDSRYYHPIKIIPSPLANYYLLRNYIVITKLHNDIYKAKNVFNTLLSWGIINITLSTIYMNPKIFTNSFLLAIRDAFTQRLGKAPYKFPIIKSSHVVDIDHIKKHGPEATLFIYYKNSEVITRIKKAKILDKHRFIEIRDTPSIRKQIKYISEIIKHRSRILILLEPLTPHAGYLLLLFGSIWTINLSTEDNKIHIIYNERIIKRITKILIGAILTLLLVVPLTLGAMMYYAFIYKTPAIQRRQFDPCNTGETIP</sequence>
<evidence type="ECO:0000256" key="3">
    <source>
        <dbReference type="ARBA" id="ARBA00022679"/>
    </source>
</evidence>
<evidence type="ECO:0000259" key="5">
    <source>
        <dbReference type="Pfam" id="PF00535"/>
    </source>
</evidence>
<organism evidence="6 7">
    <name type="scientific">Thermococcus radiotolerans</name>
    <dbReference type="NCBI Taxonomy" id="187880"/>
    <lineage>
        <taxon>Archaea</taxon>
        <taxon>Methanobacteriati</taxon>
        <taxon>Methanobacteriota</taxon>
        <taxon>Thermococci</taxon>
        <taxon>Thermococcales</taxon>
        <taxon>Thermococcaceae</taxon>
        <taxon>Thermococcus</taxon>
    </lineage>
</organism>
<dbReference type="RefSeq" id="WP_088867269.1">
    <property type="nucleotide sequence ID" value="NZ_CP015106.1"/>
</dbReference>
<keyword evidence="4" id="KW-1133">Transmembrane helix</keyword>
<keyword evidence="2" id="KW-0328">Glycosyltransferase</keyword>
<dbReference type="SUPFAM" id="SSF53448">
    <property type="entry name" value="Nucleotide-diphospho-sugar transferases"/>
    <property type="match status" value="1"/>
</dbReference>
<dbReference type="EMBL" id="CP015106">
    <property type="protein sequence ID" value="ASJ15228.1"/>
    <property type="molecule type" value="Genomic_DNA"/>
</dbReference>
<dbReference type="KEGG" id="trl:A3L10_08840"/>
<dbReference type="Gene3D" id="3.90.550.10">
    <property type="entry name" value="Spore Coat Polysaccharide Biosynthesis Protein SpsA, Chain A"/>
    <property type="match status" value="1"/>
</dbReference>
<dbReference type="Pfam" id="PF00535">
    <property type="entry name" value="Glycos_transf_2"/>
    <property type="match status" value="1"/>
</dbReference>
<dbReference type="PANTHER" id="PTHR43179:SF12">
    <property type="entry name" value="GALACTOFURANOSYLTRANSFERASE GLFT2"/>
    <property type="match status" value="1"/>
</dbReference>
<gene>
    <name evidence="6" type="ORF">A3L10_08840</name>
</gene>
<evidence type="ECO:0000313" key="6">
    <source>
        <dbReference type="EMBL" id="ASJ15228.1"/>
    </source>
</evidence>
<dbReference type="Proteomes" id="UP000250085">
    <property type="component" value="Chromosome"/>
</dbReference>
<protein>
    <recommendedName>
        <fullName evidence="5">Glycosyltransferase 2-like domain-containing protein</fullName>
    </recommendedName>
</protein>
<evidence type="ECO:0000256" key="4">
    <source>
        <dbReference type="SAM" id="Phobius"/>
    </source>
</evidence>
<feature type="transmembrane region" description="Helical" evidence="4">
    <location>
        <begin position="372"/>
        <end position="392"/>
    </location>
</feature>
<keyword evidence="4" id="KW-0472">Membrane</keyword>
<name>A0A2Z2MZI7_9EURY</name>
<dbReference type="GeneID" id="33328951"/>
<evidence type="ECO:0000313" key="7">
    <source>
        <dbReference type="Proteomes" id="UP000250085"/>
    </source>
</evidence>
<feature type="domain" description="Glycosyltransferase 2-like" evidence="5">
    <location>
        <begin position="28"/>
        <end position="154"/>
    </location>
</feature>
<keyword evidence="7" id="KW-1185">Reference proteome</keyword>
<dbReference type="AlphaFoldDB" id="A0A2Z2MZI7"/>
<dbReference type="GO" id="GO:0016757">
    <property type="term" value="F:glycosyltransferase activity"/>
    <property type="evidence" value="ECO:0007669"/>
    <property type="project" value="UniProtKB-KW"/>
</dbReference>
<evidence type="ECO:0000256" key="1">
    <source>
        <dbReference type="ARBA" id="ARBA00006739"/>
    </source>
</evidence>
<dbReference type="InterPro" id="IPR029044">
    <property type="entry name" value="Nucleotide-diphossugar_trans"/>
</dbReference>
<accession>A0A2Z2MZI7</accession>